<feature type="transmembrane region" description="Helical" evidence="6">
    <location>
        <begin position="6"/>
        <end position="31"/>
    </location>
</feature>
<dbReference type="HOGENOM" id="CLU_045498_8_0_9"/>
<keyword evidence="4 6" id="KW-1133">Transmembrane helix</keyword>
<feature type="transmembrane region" description="Helical" evidence="6">
    <location>
        <begin position="210"/>
        <end position="232"/>
    </location>
</feature>
<evidence type="ECO:0000256" key="4">
    <source>
        <dbReference type="ARBA" id="ARBA00022989"/>
    </source>
</evidence>
<dbReference type="PATRIC" id="fig|742737.3.peg.3546"/>
<evidence type="ECO:0000256" key="6">
    <source>
        <dbReference type="RuleBase" id="RU363041"/>
    </source>
</evidence>
<sequence>MSLYLYVIFAVVSFSASVVGAICGIGGGVLIKPMLDAFGVLSVASISFLSGCTVLSMSCYSVGKAKLSGESLVDLKTGTPLAIGAAIGGVAGKMMFQVLSNMSPDKDKVGAIQAVCLLLITFGTMLYTLKKDKIHTHHMTNPLACILIGLVLGICSSFLGIGGGPINLVVLFFFFSMDTKTAAQNSLYIILFSQITSLINTLVTGTVPQFSFILLVLMVACGILGGVAGRIVNKKIDAETVNKLFIGLMVIIMLICVYNIYQFM</sequence>
<dbReference type="PANTHER" id="PTHR43701:SF2">
    <property type="entry name" value="MEMBRANE TRANSPORTER PROTEIN YJNA-RELATED"/>
    <property type="match status" value="1"/>
</dbReference>
<gene>
    <name evidence="7" type="ORF">HMPREF9473_03567</name>
</gene>
<comment type="similarity">
    <text evidence="2 6">Belongs to the 4-toluene sulfonate uptake permease (TSUP) (TC 2.A.102) family.</text>
</comment>
<dbReference type="PANTHER" id="PTHR43701">
    <property type="entry name" value="MEMBRANE TRANSPORTER PROTEIN MJ0441-RELATED"/>
    <property type="match status" value="1"/>
</dbReference>
<protein>
    <recommendedName>
        <fullName evidence="6">Probable membrane transporter protein</fullName>
    </recommendedName>
</protein>
<comment type="caution">
    <text evidence="7">The sequence shown here is derived from an EMBL/GenBank/DDBJ whole genome shotgun (WGS) entry which is preliminary data.</text>
</comment>
<proteinExistence type="inferred from homology"/>
<evidence type="ECO:0000256" key="3">
    <source>
        <dbReference type="ARBA" id="ARBA00022692"/>
    </source>
</evidence>
<keyword evidence="6" id="KW-1003">Cell membrane</keyword>
<accession>G5IJ89</accession>
<dbReference type="InterPro" id="IPR002781">
    <property type="entry name" value="TM_pro_TauE-like"/>
</dbReference>
<keyword evidence="5 6" id="KW-0472">Membrane</keyword>
<name>G5IJ89_9FIRM</name>
<dbReference type="AlphaFoldDB" id="G5IJ89"/>
<keyword evidence="8" id="KW-1185">Reference proteome</keyword>
<evidence type="ECO:0000256" key="2">
    <source>
        <dbReference type="ARBA" id="ARBA00009142"/>
    </source>
</evidence>
<dbReference type="OrthoDB" id="3181470at2"/>
<dbReference type="EMBL" id="ADLN01000098">
    <property type="protein sequence ID" value="EHI58451.1"/>
    <property type="molecule type" value="Genomic_DNA"/>
</dbReference>
<dbReference type="Proteomes" id="UP000005384">
    <property type="component" value="Unassembled WGS sequence"/>
</dbReference>
<evidence type="ECO:0000256" key="5">
    <source>
        <dbReference type="ARBA" id="ARBA00023136"/>
    </source>
</evidence>
<feature type="transmembrane region" description="Helical" evidence="6">
    <location>
        <begin position="111"/>
        <end position="129"/>
    </location>
</feature>
<dbReference type="GO" id="GO:0005886">
    <property type="term" value="C:plasma membrane"/>
    <property type="evidence" value="ECO:0007669"/>
    <property type="project" value="UniProtKB-SubCell"/>
</dbReference>
<organism evidence="7 8">
    <name type="scientific">Hungatella hathewayi WAL-18680</name>
    <dbReference type="NCBI Taxonomy" id="742737"/>
    <lineage>
        <taxon>Bacteria</taxon>
        <taxon>Bacillati</taxon>
        <taxon>Bacillota</taxon>
        <taxon>Clostridia</taxon>
        <taxon>Lachnospirales</taxon>
        <taxon>Lachnospiraceae</taxon>
        <taxon>Hungatella</taxon>
    </lineage>
</organism>
<feature type="transmembrane region" description="Helical" evidence="6">
    <location>
        <begin position="186"/>
        <end position="204"/>
    </location>
</feature>
<dbReference type="Pfam" id="PF01925">
    <property type="entry name" value="TauE"/>
    <property type="match status" value="1"/>
</dbReference>
<evidence type="ECO:0000256" key="1">
    <source>
        <dbReference type="ARBA" id="ARBA00004141"/>
    </source>
</evidence>
<feature type="transmembrane region" description="Helical" evidence="6">
    <location>
        <begin position="38"/>
        <end position="58"/>
    </location>
</feature>
<dbReference type="RefSeq" id="WP_006781558.1">
    <property type="nucleotide sequence ID" value="NZ_CP040506.1"/>
</dbReference>
<comment type="subcellular location">
    <subcellularLocation>
        <location evidence="6">Cell membrane</location>
        <topology evidence="6">Multi-pass membrane protein</topology>
    </subcellularLocation>
    <subcellularLocation>
        <location evidence="1">Membrane</location>
        <topology evidence="1">Multi-pass membrane protein</topology>
    </subcellularLocation>
</comment>
<feature type="transmembrane region" description="Helical" evidence="6">
    <location>
        <begin position="141"/>
        <end position="174"/>
    </location>
</feature>
<dbReference type="InterPro" id="IPR051598">
    <property type="entry name" value="TSUP/Inactive_protease-like"/>
</dbReference>
<feature type="transmembrane region" description="Helical" evidence="6">
    <location>
        <begin position="244"/>
        <end position="261"/>
    </location>
</feature>
<feature type="transmembrane region" description="Helical" evidence="6">
    <location>
        <begin position="78"/>
        <end position="99"/>
    </location>
</feature>
<reference evidence="7 8" key="1">
    <citation type="submission" date="2011-08" db="EMBL/GenBank/DDBJ databases">
        <title>The Genome Sequence of Clostridium hathewayi WAL-18680.</title>
        <authorList>
            <consortium name="The Broad Institute Genome Sequencing Platform"/>
            <person name="Earl A."/>
            <person name="Ward D."/>
            <person name="Feldgarden M."/>
            <person name="Gevers D."/>
            <person name="Finegold S.M."/>
            <person name="Summanen P.H."/>
            <person name="Molitoris D.R."/>
            <person name="Song M."/>
            <person name="Daigneault M."/>
            <person name="Allen-Vercoe E."/>
            <person name="Young S.K."/>
            <person name="Zeng Q."/>
            <person name="Gargeya S."/>
            <person name="Fitzgerald M."/>
            <person name="Haas B."/>
            <person name="Abouelleil A."/>
            <person name="Alvarado L."/>
            <person name="Arachchi H.M."/>
            <person name="Berlin A."/>
            <person name="Brown A."/>
            <person name="Chapman S.B."/>
            <person name="Chen Z."/>
            <person name="Dunbar C."/>
            <person name="Freedman E."/>
            <person name="Gearin G."/>
            <person name="Gellesch M."/>
            <person name="Goldberg J."/>
            <person name="Griggs A."/>
            <person name="Gujja S."/>
            <person name="Heiman D."/>
            <person name="Howarth C."/>
            <person name="Larson L."/>
            <person name="Lui A."/>
            <person name="MacDonald P.J.P."/>
            <person name="Montmayeur A."/>
            <person name="Murphy C."/>
            <person name="Neiman D."/>
            <person name="Pearson M."/>
            <person name="Priest M."/>
            <person name="Roberts A."/>
            <person name="Saif S."/>
            <person name="Shea T."/>
            <person name="Shenoy N."/>
            <person name="Sisk P."/>
            <person name="Stolte C."/>
            <person name="Sykes S."/>
            <person name="Wortman J."/>
            <person name="Nusbaum C."/>
            <person name="Birren B."/>
        </authorList>
    </citation>
    <scope>NUCLEOTIDE SEQUENCE [LARGE SCALE GENOMIC DNA]</scope>
    <source>
        <strain evidence="7 8">WAL-18680</strain>
    </source>
</reference>
<evidence type="ECO:0000313" key="7">
    <source>
        <dbReference type="EMBL" id="EHI58451.1"/>
    </source>
</evidence>
<keyword evidence="3 6" id="KW-0812">Transmembrane</keyword>
<evidence type="ECO:0000313" key="8">
    <source>
        <dbReference type="Proteomes" id="UP000005384"/>
    </source>
</evidence>